<sequence>MEILNSQVLKDVFCGSVGGLAGTILSHPFDTVRIRLQLQCSIQKQYSGILDCGMQILKAENFRGLYKGVVPPIVFQSPTYALLFSGKEFGDRILNNFGDESSDLKTLIAGSIGGAFSILVPEDQSTVKPC</sequence>
<dbReference type="Gene3D" id="1.50.40.10">
    <property type="entry name" value="Mitochondrial carrier domain"/>
    <property type="match status" value="1"/>
</dbReference>
<dbReference type="InterPro" id="IPR023395">
    <property type="entry name" value="MCP_dom_sf"/>
</dbReference>
<dbReference type="PANTHER" id="PTHR45624">
    <property type="entry name" value="MITOCHONDRIAL BASIC AMINO ACIDS TRANSPORTER-RELATED"/>
    <property type="match status" value="1"/>
</dbReference>
<evidence type="ECO:0000256" key="10">
    <source>
        <dbReference type="RuleBase" id="RU000488"/>
    </source>
</evidence>
<comment type="similarity">
    <text evidence="2 10">Belongs to the mitochondrial carrier (TC 2.A.29) family.</text>
</comment>
<keyword evidence="12" id="KW-1185">Reference proteome</keyword>
<keyword evidence="3 10" id="KW-0813">Transport</keyword>
<evidence type="ECO:0000256" key="6">
    <source>
        <dbReference type="ARBA" id="ARBA00022989"/>
    </source>
</evidence>
<keyword evidence="7" id="KW-0496">Mitochondrion</keyword>
<dbReference type="GO" id="GO:0022857">
    <property type="term" value="F:transmembrane transporter activity"/>
    <property type="evidence" value="ECO:0007669"/>
    <property type="project" value="TreeGrafter"/>
</dbReference>
<evidence type="ECO:0000256" key="5">
    <source>
        <dbReference type="ARBA" id="ARBA00022737"/>
    </source>
</evidence>
<dbReference type="PROSITE" id="PS50920">
    <property type="entry name" value="SOLCAR"/>
    <property type="match status" value="1"/>
</dbReference>
<accession>A0AAD1XLN0</accession>
<evidence type="ECO:0000313" key="11">
    <source>
        <dbReference type="EMBL" id="CAI2375058.1"/>
    </source>
</evidence>
<evidence type="ECO:0000256" key="2">
    <source>
        <dbReference type="ARBA" id="ARBA00006375"/>
    </source>
</evidence>
<dbReference type="GO" id="GO:0031966">
    <property type="term" value="C:mitochondrial membrane"/>
    <property type="evidence" value="ECO:0007669"/>
    <property type="project" value="UniProtKB-SubCell"/>
</dbReference>
<proteinExistence type="inferred from homology"/>
<dbReference type="SUPFAM" id="SSF103506">
    <property type="entry name" value="Mitochondrial carrier"/>
    <property type="match status" value="1"/>
</dbReference>
<comment type="subcellular location">
    <subcellularLocation>
        <location evidence="1">Mitochondrion membrane</location>
        <topology evidence="1">Multi-pass membrane protein</topology>
    </subcellularLocation>
</comment>
<dbReference type="InterPro" id="IPR050567">
    <property type="entry name" value="Mitochondrial_Carrier"/>
</dbReference>
<feature type="repeat" description="Solcar" evidence="9">
    <location>
        <begin position="6"/>
        <end position="93"/>
    </location>
</feature>
<keyword evidence="8 9" id="KW-0472">Membrane</keyword>
<evidence type="ECO:0000256" key="3">
    <source>
        <dbReference type="ARBA" id="ARBA00022448"/>
    </source>
</evidence>
<dbReference type="AlphaFoldDB" id="A0AAD1XLN0"/>
<dbReference type="Proteomes" id="UP001295684">
    <property type="component" value="Unassembled WGS sequence"/>
</dbReference>
<keyword evidence="5" id="KW-0677">Repeat</keyword>
<evidence type="ECO:0000256" key="8">
    <source>
        <dbReference type="ARBA" id="ARBA00023136"/>
    </source>
</evidence>
<evidence type="ECO:0000256" key="4">
    <source>
        <dbReference type="ARBA" id="ARBA00022692"/>
    </source>
</evidence>
<evidence type="ECO:0000256" key="7">
    <source>
        <dbReference type="ARBA" id="ARBA00023128"/>
    </source>
</evidence>
<name>A0AAD1XLN0_EUPCR</name>
<dbReference type="InterPro" id="IPR018108">
    <property type="entry name" value="MCP_transmembrane"/>
</dbReference>
<keyword evidence="6" id="KW-1133">Transmembrane helix</keyword>
<reference evidence="11" key="1">
    <citation type="submission" date="2023-07" db="EMBL/GenBank/DDBJ databases">
        <authorList>
            <consortium name="AG Swart"/>
            <person name="Singh M."/>
            <person name="Singh A."/>
            <person name="Seah K."/>
            <person name="Emmerich C."/>
        </authorList>
    </citation>
    <scope>NUCLEOTIDE SEQUENCE</scope>
    <source>
        <strain evidence="11">DP1</strain>
    </source>
</reference>
<dbReference type="Pfam" id="PF00153">
    <property type="entry name" value="Mito_carr"/>
    <property type="match status" value="1"/>
</dbReference>
<protein>
    <submittedName>
        <fullName evidence="11">Uncharacterized protein</fullName>
    </submittedName>
</protein>
<keyword evidence="4 9" id="KW-0812">Transmembrane</keyword>
<dbReference type="EMBL" id="CAMPGE010016506">
    <property type="protein sequence ID" value="CAI2375058.1"/>
    <property type="molecule type" value="Genomic_DNA"/>
</dbReference>
<evidence type="ECO:0000256" key="1">
    <source>
        <dbReference type="ARBA" id="ARBA00004225"/>
    </source>
</evidence>
<organism evidence="11 12">
    <name type="scientific">Euplotes crassus</name>
    <dbReference type="NCBI Taxonomy" id="5936"/>
    <lineage>
        <taxon>Eukaryota</taxon>
        <taxon>Sar</taxon>
        <taxon>Alveolata</taxon>
        <taxon>Ciliophora</taxon>
        <taxon>Intramacronucleata</taxon>
        <taxon>Spirotrichea</taxon>
        <taxon>Hypotrichia</taxon>
        <taxon>Euplotida</taxon>
        <taxon>Euplotidae</taxon>
        <taxon>Moneuplotes</taxon>
    </lineage>
</organism>
<gene>
    <name evidence="11" type="ORF">ECRASSUSDP1_LOCUS16418</name>
</gene>
<evidence type="ECO:0000256" key="9">
    <source>
        <dbReference type="PROSITE-ProRule" id="PRU00282"/>
    </source>
</evidence>
<comment type="caution">
    <text evidence="11">The sequence shown here is derived from an EMBL/GenBank/DDBJ whole genome shotgun (WGS) entry which is preliminary data.</text>
</comment>
<evidence type="ECO:0000313" key="12">
    <source>
        <dbReference type="Proteomes" id="UP001295684"/>
    </source>
</evidence>
<dbReference type="PANTHER" id="PTHR45624:SF10">
    <property type="entry name" value="SLC (SOLUTE CARRIER) HOMOLOG"/>
    <property type="match status" value="1"/>
</dbReference>